<dbReference type="SMART" id="SM00129">
    <property type="entry name" value="KISc"/>
    <property type="match status" value="1"/>
</dbReference>
<dbReference type="InterPro" id="IPR027417">
    <property type="entry name" value="P-loop_NTPase"/>
</dbReference>
<feature type="region of interest" description="Disordered" evidence="4">
    <location>
        <begin position="609"/>
        <end position="673"/>
    </location>
</feature>
<protein>
    <recommendedName>
        <fullName evidence="5">Kinesin motor domain-containing protein</fullName>
    </recommendedName>
</protein>
<feature type="compositionally biased region" description="Polar residues" evidence="4">
    <location>
        <begin position="615"/>
        <end position="631"/>
    </location>
</feature>
<evidence type="ECO:0000256" key="2">
    <source>
        <dbReference type="PROSITE-ProRule" id="PRU00283"/>
    </source>
</evidence>
<keyword evidence="7" id="KW-1185">Reference proteome</keyword>
<name>A0AA38CD78_TAXCH</name>
<dbReference type="InterPro" id="IPR036961">
    <property type="entry name" value="Kinesin_motor_dom_sf"/>
</dbReference>
<keyword evidence="3" id="KW-0175">Coiled coil</keyword>
<dbReference type="Proteomes" id="UP000824469">
    <property type="component" value="Unassembled WGS sequence"/>
</dbReference>
<accession>A0AA38CD78</accession>
<evidence type="ECO:0000313" key="7">
    <source>
        <dbReference type="Proteomes" id="UP000824469"/>
    </source>
</evidence>
<keyword evidence="1 2" id="KW-0505">Motor protein</keyword>
<gene>
    <name evidence="6" type="ORF">KI387_029647</name>
</gene>
<evidence type="ECO:0000259" key="5">
    <source>
        <dbReference type="PROSITE" id="PS50067"/>
    </source>
</evidence>
<dbReference type="SUPFAM" id="SSF52540">
    <property type="entry name" value="P-loop containing nucleoside triphosphate hydrolases"/>
    <property type="match status" value="1"/>
</dbReference>
<keyword evidence="2" id="KW-0547">Nucleotide-binding</keyword>
<dbReference type="Gene3D" id="3.40.850.10">
    <property type="entry name" value="Kinesin motor domain"/>
    <property type="match status" value="2"/>
</dbReference>
<feature type="non-terminal residue" evidence="6">
    <location>
        <position position="1"/>
    </location>
</feature>
<comment type="caution">
    <text evidence="2">Lacks conserved residue(s) required for the propagation of feature annotation.</text>
</comment>
<evidence type="ECO:0000256" key="4">
    <source>
        <dbReference type="SAM" id="MobiDB-lite"/>
    </source>
</evidence>
<feature type="compositionally biased region" description="Polar residues" evidence="4">
    <location>
        <begin position="645"/>
        <end position="659"/>
    </location>
</feature>
<reference evidence="6 7" key="1">
    <citation type="journal article" date="2021" name="Nat. Plants">
        <title>The Taxus genome provides insights into paclitaxel biosynthesis.</title>
        <authorList>
            <person name="Xiong X."/>
            <person name="Gou J."/>
            <person name="Liao Q."/>
            <person name="Li Y."/>
            <person name="Zhou Q."/>
            <person name="Bi G."/>
            <person name="Li C."/>
            <person name="Du R."/>
            <person name="Wang X."/>
            <person name="Sun T."/>
            <person name="Guo L."/>
            <person name="Liang H."/>
            <person name="Lu P."/>
            <person name="Wu Y."/>
            <person name="Zhang Z."/>
            <person name="Ro D.K."/>
            <person name="Shang Y."/>
            <person name="Huang S."/>
            <person name="Yan J."/>
        </authorList>
    </citation>
    <scope>NUCLEOTIDE SEQUENCE [LARGE SCALE GENOMIC DNA]</scope>
    <source>
        <strain evidence="6">Ta-2019</strain>
    </source>
</reference>
<dbReference type="OMA" id="LCREDSC"/>
<dbReference type="GO" id="GO:0015630">
    <property type="term" value="C:microtubule cytoskeleton"/>
    <property type="evidence" value="ECO:0007669"/>
    <property type="project" value="TreeGrafter"/>
</dbReference>
<comment type="similarity">
    <text evidence="2">Belongs to the TRAFAC class myosin-kinesin ATPase superfamily. Kinesin family.</text>
</comment>
<keyword evidence="2" id="KW-0067">ATP-binding</keyword>
<dbReference type="Pfam" id="PF00225">
    <property type="entry name" value="Kinesin"/>
    <property type="match status" value="2"/>
</dbReference>
<dbReference type="PROSITE" id="PS50067">
    <property type="entry name" value="KINESIN_MOTOR_2"/>
    <property type="match status" value="2"/>
</dbReference>
<dbReference type="GO" id="GO:0007018">
    <property type="term" value="P:microtubule-based movement"/>
    <property type="evidence" value="ECO:0007669"/>
    <property type="project" value="InterPro"/>
</dbReference>
<feature type="domain" description="Kinesin motor" evidence="5">
    <location>
        <begin position="1"/>
        <end position="182"/>
    </location>
</feature>
<evidence type="ECO:0000313" key="6">
    <source>
        <dbReference type="EMBL" id="KAH9297965.1"/>
    </source>
</evidence>
<feature type="coiled-coil region" evidence="3">
    <location>
        <begin position="299"/>
        <end position="333"/>
    </location>
</feature>
<proteinExistence type="inferred from homology"/>
<dbReference type="GO" id="GO:0008017">
    <property type="term" value="F:microtubule binding"/>
    <property type="evidence" value="ECO:0007669"/>
    <property type="project" value="InterPro"/>
</dbReference>
<dbReference type="PANTHER" id="PTHR47972:SF28">
    <property type="entry name" value="KINESIN-LIKE PROTEIN KLP-3"/>
    <property type="match status" value="1"/>
</dbReference>
<dbReference type="PRINTS" id="PR00380">
    <property type="entry name" value="KINESINHEAVY"/>
</dbReference>
<dbReference type="GO" id="GO:0003777">
    <property type="term" value="F:microtubule motor activity"/>
    <property type="evidence" value="ECO:0007669"/>
    <property type="project" value="InterPro"/>
</dbReference>
<dbReference type="GO" id="GO:0005524">
    <property type="term" value="F:ATP binding"/>
    <property type="evidence" value="ECO:0007669"/>
    <property type="project" value="UniProtKB-UniRule"/>
</dbReference>
<dbReference type="AlphaFoldDB" id="A0AA38CD78"/>
<organism evidence="6 7">
    <name type="scientific">Taxus chinensis</name>
    <name type="common">Chinese yew</name>
    <name type="synonym">Taxus wallichiana var. chinensis</name>
    <dbReference type="NCBI Taxonomy" id="29808"/>
    <lineage>
        <taxon>Eukaryota</taxon>
        <taxon>Viridiplantae</taxon>
        <taxon>Streptophyta</taxon>
        <taxon>Embryophyta</taxon>
        <taxon>Tracheophyta</taxon>
        <taxon>Spermatophyta</taxon>
        <taxon>Pinopsida</taxon>
        <taxon>Pinidae</taxon>
        <taxon>Conifers II</taxon>
        <taxon>Cupressales</taxon>
        <taxon>Taxaceae</taxon>
        <taxon>Taxus</taxon>
    </lineage>
</organism>
<dbReference type="InterPro" id="IPR027640">
    <property type="entry name" value="Kinesin-like_fam"/>
</dbReference>
<feature type="compositionally biased region" description="Basic and acidic residues" evidence="4">
    <location>
        <begin position="545"/>
        <end position="557"/>
    </location>
</feature>
<feature type="domain" description="Kinesin motor" evidence="5">
    <location>
        <begin position="184"/>
        <end position="292"/>
    </location>
</feature>
<evidence type="ECO:0000256" key="1">
    <source>
        <dbReference type="ARBA" id="ARBA00023175"/>
    </source>
</evidence>
<sequence length="673" mass="76484">MVLKDLITSEDKKSFPKAKVLQALETVPGEHMELKYMLRNTREGFQMMQMEWNDEMYNIEKYTRGLPKAASGYDKVLEENRQLYNQVQDLKEQVFLDTQPLIRFVLDGYNVCIFAYGQMGSGKTYTMAGPKVITEENWGVNYRALNDLFQISEQRKDVFTYDVVVQMIEIYNEQVRDLLVSDGKDLTSGMILRGCLHLVDLAGSERVDKSEATGDKLKKHINKSLSALGYVIAALAQKNSHVPCRNSKFTQLLQDSLGGQAKTLMFVHISPEVDAYGETMSTLKFAEQVATVELGAAKSNKESGEIRELKEQIVNLKNALAKKEAEADQVQITTDSRISPEMQRMRSCVSTLPLRRQSLGDVQTQVKLRQPMEDVVKIEVRSDCTGRQKRPIYSRDTQPVEIIDDSPLCREDSCDARKLVRLPSPGLPSPGLLSPSLSSPGIQLAMFDRNSHTKNKIKHDMFEEQDVRNWQEKVMVNKHIHMRGSPSQDDVYGSWEALRQEKQDILPEFYYQRCPSNLRKVYPNCEEEKFSPQQIYEMHGGIRSGRPDAKGKCEYEGQKTPLETDESEVELETRRKDDYQTTDSSEADLLWQFNVPNFPAVTPVEHVSRLKKPQHSITKTPEGRSPSQAQNLPPAVKNYRKMLNGNGQSQGRTGRQLPSTGRKCKLEPINGAN</sequence>
<feature type="binding site" evidence="2">
    <location>
        <begin position="117"/>
        <end position="124"/>
    </location>
    <ligand>
        <name>ATP</name>
        <dbReference type="ChEBI" id="CHEBI:30616"/>
    </ligand>
</feature>
<dbReference type="EMBL" id="JAHRHJ020000010">
    <property type="protein sequence ID" value="KAH9297965.1"/>
    <property type="molecule type" value="Genomic_DNA"/>
</dbReference>
<evidence type="ECO:0000256" key="3">
    <source>
        <dbReference type="SAM" id="Coils"/>
    </source>
</evidence>
<dbReference type="InterPro" id="IPR001752">
    <property type="entry name" value="Kinesin_motor_dom"/>
</dbReference>
<dbReference type="PANTHER" id="PTHR47972">
    <property type="entry name" value="KINESIN-LIKE PROTEIN KLP-3"/>
    <property type="match status" value="1"/>
</dbReference>
<comment type="caution">
    <text evidence="6">The sequence shown here is derived from an EMBL/GenBank/DDBJ whole genome shotgun (WGS) entry which is preliminary data.</text>
</comment>
<feature type="region of interest" description="Disordered" evidence="4">
    <location>
        <begin position="542"/>
        <end position="581"/>
    </location>
</feature>